<proteinExistence type="predicted"/>
<organism evidence="1 2">
    <name type="scientific">Rosa chinensis</name>
    <name type="common">China rose</name>
    <dbReference type="NCBI Taxonomy" id="74649"/>
    <lineage>
        <taxon>Eukaryota</taxon>
        <taxon>Viridiplantae</taxon>
        <taxon>Streptophyta</taxon>
        <taxon>Embryophyta</taxon>
        <taxon>Tracheophyta</taxon>
        <taxon>Spermatophyta</taxon>
        <taxon>Magnoliopsida</taxon>
        <taxon>eudicotyledons</taxon>
        <taxon>Gunneridae</taxon>
        <taxon>Pentapetalae</taxon>
        <taxon>rosids</taxon>
        <taxon>fabids</taxon>
        <taxon>Rosales</taxon>
        <taxon>Rosaceae</taxon>
        <taxon>Rosoideae</taxon>
        <taxon>Rosoideae incertae sedis</taxon>
        <taxon>Rosa</taxon>
    </lineage>
</organism>
<protein>
    <submittedName>
        <fullName evidence="1">Uncharacterized protein</fullName>
    </submittedName>
</protein>
<dbReference type="Gramene" id="PRQ26265">
    <property type="protein sequence ID" value="PRQ26265"/>
    <property type="gene ID" value="RchiOBHm_Chr6g0292691"/>
</dbReference>
<name>A0A2P6PWG2_ROSCH</name>
<dbReference type="Proteomes" id="UP000238479">
    <property type="component" value="Chromosome 6"/>
</dbReference>
<accession>A0A2P6PWG2</accession>
<comment type="caution">
    <text evidence="1">The sequence shown here is derived from an EMBL/GenBank/DDBJ whole genome shotgun (WGS) entry which is preliminary data.</text>
</comment>
<reference evidence="1 2" key="1">
    <citation type="journal article" date="2018" name="Nat. Genet.">
        <title>The Rosa genome provides new insights in the design of modern roses.</title>
        <authorList>
            <person name="Bendahmane M."/>
        </authorList>
    </citation>
    <scope>NUCLEOTIDE SEQUENCE [LARGE SCALE GENOMIC DNA]</scope>
    <source>
        <strain evidence="2">cv. Old Blush</strain>
    </source>
</reference>
<evidence type="ECO:0000313" key="1">
    <source>
        <dbReference type="EMBL" id="PRQ26265.1"/>
    </source>
</evidence>
<dbReference type="EMBL" id="PDCK01000044">
    <property type="protein sequence ID" value="PRQ26265.1"/>
    <property type="molecule type" value="Genomic_DNA"/>
</dbReference>
<keyword evidence="2" id="KW-1185">Reference proteome</keyword>
<dbReference type="AlphaFoldDB" id="A0A2P6PWG2"/>
<sequence length="78" mass="8697">MVYLVESITGDLYHVRRAILISTAPRASWLTRWCSTIKTEGHPKIGVVGEAPLDIGIFNLDDKTITQLSQHYSDLNVA</sequence>
<evidence type="ECO:0000313" key="2">
    <source>
        <dbReference type="Proteomes" id="UP000238479"/>
    </source>
</evidence>
<gene>
    <name evidence="1" type="ORF">RchiOBHm_Chr6g0292691</name>
</gene>